<dbReference type="Proteomes" id="UP001597042">
    <property type="component" value="Unassembled WGS sequence"/>
</dbReference>
<evidence type="ECO:0000259" key="3">
    <source>
        <dbReference type="Pfam" id="PF01476"/>
    </source>
</evidence>
<reference evidence="5" key="1">
    <citation type="journal article" date="2019" name="Int. J. Syst. Evol. Microbiol.">
        <title>The Global Catalogue of Microorganisms (GCM) 10K type strain sequencing project: providing services to taxonomists for standard genome sequencing and annotation.</title>
        <authorList>
            <consortium name="The Broad Institute Genomics Platform"/>
            <consortium name="The Broad Institute Genome Sequencing Center for Infectious Disease"/>
            <person name="Wu L."/>
            <person name="Ma J."/>
        </authorList>
    </citation>
    <scope>NUCLEOTIDE SEQUENCE [LARGE SCALE GENOMIC DNA]</scope>
    <source>
        <strain evidence="5">CCUG 50754</strain>
    </source>
</reference>
<evidence type="ECO:0000313" key="5">
    <source>
        <dbReference type="Proteomes" id="UP001597042"/>
    </source>
</evidence>
<feature type="compositionally biased region" description="Low complexity" evidence="1">
    <location>
        <begin position="17"/>
        <end position="46"/>
    </location>
</feature>
<dbReference type="RefSeq" id="WP_378783295.1">
    <property type="nucleotide sequence ID" value="NZ_JBHTIM010000001.1"/>
</dbReference>
<dbReference type="EMBL" id="JBHTIM010000001">
    <property type="protein sequence ID" value="MFD0781093.1"/>
    <property type="molecule type" value="Genomic_DNA"/>
</dbReference>
<feature type="region of interest" description="Disordered" evidence="1">
    <location>
        <begin position="17"/>
        <end position="73"/>
    </location>
</feature>
<feature type="domain" description="LysM" evidence="3">
    <location>
        <begin position="78"/>
        <end position="117"/>
    </location>
</feature>
<dbReference type="InterPro" id="IPR036779">
    <property type="entry name" value="LysM_dom_sf"/>
</dbReference>
<dbReference type="CDD" id="cd00118">
    <property type="entry name" value="LysM"/>
    <property type="match status" value="1"/>
</dbReference>
<feature type="signal peptide" evidence="2">
    <location>
        <begin position="1"/>
        <end position="22"/>
    </location>
</feature>
<evidence type="ECO:0000313" key="4">
    <source>
        <dbReference type="EMBL" id="MFD0781093.1"/>
    </source>
</evidence>
<dbReference type="SUPFAM" id="SSF54106">
    <property type="entry name" value="LysM domain"/>
    <property type="match status" value="1"/>
</dbReference>
<evidence type="ECO:0000256" key="2">
    <source>
        <dbReference type="SAM" id="SignalP"/>
    </source>
</evidence>
<keyword evidence="2" id="KW-0732">Signal</keyword>
<dbReference type="Pfam" id="PF01476">
    <property type="entry name" value="LysM"/>
    <property type="match status" value="1"/>
</dbReference>
<keyword evidence="5" id="KW-1185">Reference proteome</keyword>
<comment type="caution">
    <text evidence="4">The sequence shown here is derived from an EMBL/GenBank/DDBJ whole genome shotgun (WGS) entry which is preliminary data.</text>
</comment>
<feature type="chain" id="PRO_5045811220" evidence="2">
    <location>
        <begin position="23"/>
        <end position="121"/>
    </location>
</feature>
<name>A0ABW2ZRM8_9MICO</name>
<accession>A0ABW2ZRM8</accession>
<sequence length="121" mass="12205">MTIAVLTLAATALAGCTGSTEAAPSTSADTAPSPSASAPTPSATPTLDPEPDVPCDNGPNDSATGTVETNESGVPIAYIVEAGDTMWGINNRFCLDDVAERNGINPGQIYPGDRLTLEARG</sequence>
<protein>
    <submittedName>
        <fullName evidence="4">LysM peptidoglycan-binding domain-containing protein</fullName>
    </submittedName>
</protein>
<evidence type="ECO:0000256" key="1">
    <source>
        <dbReference type="SAM" id="MobiDB-lite"/>
    </source>
</evidence>
<dbReference type="InterPro" id="IPR018392">
    <property type="entry name" value="LysM"/>
</dbReference>
<dbReference type="Gene3D" id="3.10.350.10">
    <property type="entry name" value="LysM domain"/>
    <property type="match status" value="1"/>
</dbReference>
<gene>
    <name evidence="4" type="ORF">ACFQZV_07240</name>
</gene>
<feature type="compositionally biased region" description="Polar residues" evidence="1">
    <location>
        <begin position="59"/>
        <end position="72"/>
    </location>
</feature>
<organism evidence="4 5">
    <name type="scientific">Microbacterium koreense</name>
    <dbReference type="NCBI Taxonomy" id="323761"/>
    <lineage>
        <taxon>Bacteria</taxon>
        <taxon>Bacillati</taxon>
        <taxon>Actinomycetota</taxon>
        <taxon>Actinomycetes</taxon>
        <taxon>Micrococcales</taxon>
        <taxon>Microbacteriaceae</taxon>
        <taxon>Microbacterium</taxon>
    </lineage>
</organism>
<proteinExistence type="predicted"/>